<accession>A6MN89</accession>
<name>A6MN89_9DEIN</name>
<evidence type="ECO:0000256" key="1">
    <source>
        <dbReference type="SAM" id="Phobius"/>
    </source>
</evidence>
<keyword evidence="1" id="KW-0472">Membrane</keyword>
<geneLocation type="plasmid" evidence="2">
    <name>pL4C</name>
</geneLocation>
<dbReference type="AlphaFoldDB" id="A6MN89"/>
<reference evidence="2" key="1">
    <citation type="journal article" date="2007" name="Plasmid">
        <title>Sequence analysis and characterizations of two novel plasmids isolated from Thermus sp. 4C.</title>
        <authorList>
            <person name="Ruan L."/>
            <person name="Xu X."/>
        </authorList>
    </citation>
    <scope>NUCLEOTIDE SEQUENCE</scope>
    <source>
        <strain evidence="2">4C</strain>
        <plasmid evidence="2">pL4C</plasmid>
    </source>
</reference>
<keyword evidence="1" id="KW-0812">Transmembrane</keyword>
<keyword evidence="2" id="KW-0614">Plasmid</keyword>
<keyword evidence="1" id="KW-1133">Transmembrane helix</keyword>
<protein>
    <submittedName>
        <fullName evidence="2">Uncharacterized protein</fullName>
    </submittedName>
</protein>
<evidence type="ECO:0000313" key="2">
    <source>
        <dbReference type="EMBL" id="ABQ95633.1"/>
    </source>
</evidence>
<dbReference type="EMBL" id="EF407946">
    <property type="protein sequence ID" value="ABQ95633.1"/>
    <property type="molecule type" value="Genomic_DNA"/>
</dbReference>
<proteinExistence type="predicted"/>
<sequence length="50" mass="5456">MGSNPIATRREEPILPTLLFLPASLGAIVLYSYLTAMLHLNSKLALDRSS</sequence>
<organism evidence="2">
    <name type="scientific">Thermus sp. 4C</name>
    <dbReference type="NCBI Taxonomy" id="446041"/>
    <lineage>
        <taxon>Bacteria</taxon>
        <taxon>Thermotogati</taxon>
        <taxon>Deinococcota</taxon>
        <taxon>Deinococci</taxon>
        <taxon>Thermales</taxon>
        <taxon>Thermaceae</taxon>
        <taxon>Thermus</taxon>
    </lineage>
</organism>
<feature type="transmembrane region" description="Helical" evidence="1">
    <location>
        <begin position="20"/>
        <end position="40"/>
    </location>
</feature>